<dbReference type="InterPro" id="IPR045584">
    <property type="entry name" value="Pilin-like"/>
</dbReference>
<keyword evidence="1" id="KW-0472">Membrane</keyword>
<reference evidence="2 3" key="1">
    <citation type="submission" date="2017-04" db="EMBL/GenBank/DDBJ databases">
        <authorList>
            <person name="Afonso C.L."/>
            <person name="Miller P.J."/>
            <person name="Scott M.A."/>
            <person name="Spackman E."/>
            <person name="Goraichik I."/>
            <person name="Dimitrov K.M."/>
            <person name="Suarez D.L."/>
            <person name="Swayne D.E."/>
        </authorList>
    </citation>
    <scope>NUCLEOTIDE SEQUENCE [LARGE SCALE GENOMIC DNA]</scope>
    <source>
        <strain evidence="2 3">DSM 11270</strain>
    </source>
</reference>
<protein>
    <submittedName>
        <fullName evidence="2">Prepilin-type N-terminal cleavage/methylation domain-containing protein</fullName>
    </submittedName>
</protein>
<feature type="transmembrane region" description="Helical" evidence="1">
    <location>
        <begin position="12"/>
        <end position="34"/>
    </location>
</feature>
<evidence type="ECO:0000256" key="1">
    <source>
        <dbReference type="SAM" id="Phobius"/>
    </source>
</evidence>
<gene>
    <name evidence="2" type="ORF">SAMN00017405_0262</name>
</gene>
<proteinExistence type="predicted"/>
<dbReference type="Proteomes" id="UP000192731">
    <property type="component" value="Unassembled WGS sequence"/>
</dbReference>
<evidence type="ECO:0000313" key="3">
    <source>
        <dbReference type="Proteomes" id="UP000192731"/>
    </source>
</evidence>
<dbReference type="AlphaFoldDB" id="A0A1W1VMZ6"/>
<evidence type="ECO:0000313" key="2">
    <source>
        <dbReference type="EMBL" id="SMB94727.1"/>
    </source>
</evidence>
<dbReference type="RefSeq" id="WP_084054075.1">
    <property type="nucleotide sequence ID" value="NZ_FWWT01000022.1"/>
</dbReference>
<dbReference type="SUPFAM" id="SSF54523">
    <property type="entry name" value="Pili subunits"/>
    <property type="match status" value="1"/>
</dbReference>
<sequence>MKSQNGMTLIEIMVVMVIISIALIPMMHMFTFNFQTLSTSKEKYEAILKAQEILEREKNNINTFASNLQSSAIYVRKEDGFISEITVSQKDILYTIAVKVYNENQNVQLITKVGNYHE</sequence>
<dbReference type="EMBL" id="FWWT01000022">
    <property type="protein sequence ID" value="SMB94727.1"/>
    <property type="molecule type" value="Genomic_DNA"/>
</dbReference>
<keyword evidence="3" id="KW-1185">Reference proteome</keyword>
<organism evidence="2 3">
    <name type="scientific">Desulfonispora thiosulfatigenes DSM 11270</name>
    <dbReference type="NCBI Taxonomy" id="656914"/>
    <lineage>
        <taxon>Bacteria</taxon>
        <taxon>Bacillati</taxon>
        <taxon>Bacillota</taxon>
        <taxon>Clostridia</taxon>
        <taxon>Eubacteriales</taxon>
        <taxon>Peptococcaceae</taxon>
        <taxon>Desulfonispora</taxon>
    </lineage>
</organism>
<dbReference type="InterPro" id="IPR012902">
    <property type="entry name" value="N_methyl_site"/>
</dbReference>
<keyword evidence="1" id="KW-0812">Transmembrane</keyword>
<name>A0A1W1VMZ6_DESTI</name>
<dbReference type="NCBIfam" id="TIGR02532">
    <property type="entry name" value="IV_pilin_GFxxxE"/>
    <property type="match status" value="1"/>
</dbReference>
<keyword evidence="1" id="KW-1133">Transmembrane helix</keyword>
<dbReference type="Pfam" id="PF07963">
    <property type="entry name" value="N_methyl"/>
    <property type="match status" value="1"/>
</dbReference>
<dbReference type="STRING" id="656914.SAMN00017405_0262"/>
<accession>A0A1W1VMZ6</accession>